<dbReference type="PANTHER" id="PTHR32182:SF0">
    <property type="entry name" value="DNA REPLICATION AND REPAIR PROTEIN RECF"/>
    <property type="match status" value="1"/>
</dbReference>
<accession>A0ABT0WH04</accession>
<dbReference type="SUPFAM" id="SSF52540">
    <property type="entry name" value="P-loop containing nucleoside triphosphate hydrolases"/>
    <property type="match status" value="1"/>
</dbReference>
<sequence>MYLHSLKLWNWRKFAQGPGGEPGIEVEFNDGLNVLVGENDSGKTAIIDAIKTILGTNSYDGNWVTEQDFYEGSLLLKIECVFRDLSPQEEAYFYEWLTILQELSELRIVMEAEIYEDINKQKKIRKSLKAGPEDLEIGLEDTVRQLLAVTYLKPLRDANTELSPGKRSRIAQVVKSLSDFADDSPEQERIISNFSHAFDELKKVLDEPVLSKIGTTVDEVL</sequence>
<dbReference type="InterPro" id="IPR027417">
    <property type="entry name" value="P-loop_NTPase"/>
</dbReference>
<reference evidence="2 3" key="1">
    <citation type="submission" date="2022-06" db="EMBL/GenBank/DDBJ databases">
        <authorList>
            <person name="Jeon C.O."/>
        </authorList>
    </citation>
    <scope>NUCLEOTIDE SEQUENCE [LARGE SCALE GENOMIC DNA]</scope>
    <source>
        <strain evidence="2 3">KCTC 13943</strain>
    </source>
</reference>
<proteinExistence type="predicted"/>
<name>A0ABT0WH04_9BACI</name>
<evidence type="ECO:0000259" key="1">
    <source>
        <dbReference type="Pfam" id="PF13175"/>
    </source>
</evidence>
<dbReference type="Gene3D" id="3.40.50.300">
    <property type="entry name" value="P-loop containing nucleotide triphosphate hydrolases"/>
    <property type="match status" value="1"/>
</dbReference>
<dbReference type="EMBL" id="JAMQCR010000002">
    <property type="protein sequence ID" value="MCM2534833.1"/>
    <property type="molecule type" value="Genomic_DNA"/>
</dbReference>
<protein>
    <submittedName>
        <fullName evidence="2">AAA family ATPase</fullName>
    </submittedName>
</protein>
<comment type="caution">
    <text evidence="2">The sequence shown here is derived from an EMBL/GenBank/DDBJ whole genome shotgun (WGS) entry which is preliminary data.</text>
</comment>
<evidence type="ECO:0000313" key="2">
    <source>
        <dbReference type="EMBL" id="MCM2534833.1"/>
    </source>
</evidence>
<feature type="domain" description="Endonuclease GajA/Old nuclease/RecF-like AAA" evidence="1">
    <location>
        <begin position="1"/>
        <end position="206"/>
    </location>
</feature>
<evidence type="ECO:0000313" key="3">
    <source>
        <dbReference type="Proteomes" id="UP001523262"/>
    </source>
</evidence>
<dbReference type="PANTHER" id="PTHR32182">
    <property type="entry name" value="DNA REPLICATION AND REPAIR PROTEIN RECF"/>
    <property type="match status" value="1"/>
</dbReference>
<keyword evidence="3" id="KW-1185">Reference proteome</keyword>
<gene>
    <name evidence="2" type="ORF">NDK43_23940</name>
</gene>
<dbReference type="InterPro" id="IPR041685">
    <property type="entry name" value="AAA_GajA/Old/RecF-like"/>
</dbReference>
<organism evidence="2 3">
    <name type="scientific">Neobacillus pocheonensis</name>
    <dbReference type="NCBI Taxonomy" id="363869"/>
    <lineage>
        <taxon>Bacteria</taxon>
        <taxon>Bacillati</taxon>
        <taxon>Bacillota</taxon>
        <taxon>Bacilli</taxon>
        <taxon>Bacillales</taxon>
        <taxon>Bacillaceae</taxon>
        <taxon>Neobacillus</taxon>
    </lineage>
</organism>
<dbReference type="Pfam" id="PF13175">
    <property type="entry name" value="AAA_15"/>
    <property type="match status" value="1"/>
</dbReference>
<dbReference type="Proteomes" id="UP001523262">
    <property type="component" value="Unassembled WGS sequence"/>
</dbReference>